<dbReference type="AlphaFoldDB" id="A0A921E7U5"/>
<gene>
    <name evidence="1" type="ORF">K8V47_03455</name>
</gene>
<proteinExistence type="predicted"/>
<reference evidence="1" key="1">
    <citation type="journal article" date="2021" name="PeerJ">
        <title>Extensive microbial diversity within the chicken gut microbiome revealed by metagenomics and culture.</title>
        <authorList>
            <person name="Gilroy R."/>
            <person name="Ravi A."/>
            <person name="Getino M."/>
            <person name="Pursley I."/>
            <person name="Horton D.L."/>
            <person name="Alikhan N.F."/>
            <person name="Baker D."/>
            <person name="Gharbi K."/>
            <person name="Hall N."/>
            <person name="Watson M."/>
            <person name="Adriaenssens E.M."/>
            <person name="Foster-Nyarko E."/>
            <person name="Jarju S."/>
            <person name="Secka A."/>
            <person name="Antonio M."/>
            <person name="Oren A."/>
            <person name="Chaudhuri R.R."/>
            <person name="La Ragione R."/>
            <person name="Hildebrand F."/>
            <person name="Pallen M.J."/>
        </authorList>
    </citation>
    <scope>NUCLEOTIDE SEQUENCE</scope>
    <source>
        <strain evidence="1">4100</strain>
    </source>
</reference>
<reference evidence="1" key="2">
    <citation type="submission" date="2021-09" db="EMBL/GenBank/DDBJ databases">
        <authorList>
            <person name="Gilroy R."/>
        </authorList>
    </citation>
    <scope>NUCLEOTIDE SEQUENCE</scope>
    <source>
        <strain evidence="1">4100</strain>
    </source>
</reference>
<dbReference type="SUPFAM" id="SSF56529">
    <property type="entry name" value="FAH"/>
    <property type="match status" value="1"/>
</dbReference>
<comment type="caution">
    <text evidence="1">The sequence shown here is derived from an EMBL/GenBank/DDBJ whole genome shotgun (WGS) entry which is preliminary data.</text>
</comment>
<dbReference type="Proteomes" id="UP000711407">
    <property type="component" value="Unassembled WGS sequence"/>
</dbReference>
<dbReference type="Gene3D" id="3.90.850.10">
    <property type="entry name" value="Fumarylacetoacetase-like, C-terminal domain"/>
    <property type="match status" value="1"/>
</dbReference>
<evidence type="ECO:0000313" key="2">
    <source>
        <dbReference type="Proteomes" id="UP000711407"/>
    </source>
</evidence>
<name>A0A921E7U5_9BACT</name>
<keyword evidence="1" id="KW-0378">Hydrolase</keyword>
<organism evidence="1 2">
    <name type="scientific">Candidatus Amulumruptor caecigallinarius</name>
    <dbReference type="NCBI Taxonomy" id="2109911"/>
    <lineage>
        <taxon>Bacteria</taxon>
        <taxon>Pseudomonadati</taxon>
        <taxon>Bacteroidota</taxon>
        <taxon>Bacteroidia</taxon>
        <taxon>Bacteroidales</taxon>
        <taxon>Muribaculaceae</taxon>
        <taxon>Candidatus Amulumruptor</taxon>
    </lineage>
</organism>
<dbReference type="EMBL" id="DYXT01000020">
    <property type="protein sequence ID" value="HJE38805.1"/>
    <property type="molecule type" value="Genomic_DNA"/>
</dbReference>
<sequence>MKAIVFSRHPGLKVAQPPLFTLIPDSAVTPSGMPVFLPPFESSWELAIGPAYRIGRLGKNISPRFAGRYIDGMTLGAWAVPVELLHHLQGNGQPTGLLSTFDGALTLGRWQQPRLDSPLAISAGQTQAQWTPGDIALEDTLSAASRYITLKTGDVIIPMLSAVRLPIAPDDIIEGSIGEEEAIRVKIK</sequence>
<evidence type="ECO:0000313" key="1">
    <source>
        <dbReference type="EMBL" id="HJE38805.1"/>
    </source>
</evidence>
<dbReference type="InterPro" id="IPR036663">
    <property type="entry name" value="Fumarylacetoacetase_C_sf"/>
</dbReference>
<dbReference type="GO" id="GO:0016787">
    <property type="term" value="F:hydrolase activity"/>
    <property type="evidence" value="ECO:0007669"/>
    <property type="project" value="UniProtKB-KW"/>
</dbReference>
<protein>
    <submittedName>
        <fullName evidence="1">Fumarylacetoacetate hydrolase family protein</fullName>
    </submittedName>
</protein>
<accession>A0A921E7U5</accession>